<evidence type="ECO:0000256" key="3">
    <source>
        <dbReference type="ARBA" id="ARBA00022692"/>
    </source>
</evidence>
<feature type="transmembrane region" description="Helical" evidence="6">
    <location>
        <begin position="769"/>
        <end position="797"/>
    </location>
</feature>
<feature type="domain" description="ABC3 transporter permease C-terminal" evidence="7">
    <location>
        <begin position="728"/>
        <end position="840"/>
    </location>
</feature>
<feature type="transmembrane region" description="Helical" evidence="6">
    <location>
        <begin position="437"/>
        <end position="460"/>
    </location>
</feature>
<evidence type="ECO:0000256" key="6">
    <source>
        <dbReference type="SAM" id="Phobius"/>
    </source>
</evidence>
<dbReference type="InterPro" id="IPR025857">
    <property type="entry name" value="MacB_PCD"/>
</dbReference>
<dbReference type="Pfam" id="PF02687">
    <property type="entry name" value="FtsX"/>
    <property type="match status" value="2"/>
</dbReference>
<feature type="transmembrane region" description="Helical" evidence="6">
    <location>
        <begin position="481"/>
        <end position="502"/>
    </location>
</feature>
<feature type="domain" description="MacB-like periplasmic core" evidence="8">
    <location>
        <begin position="489"/>
        <end position="674"/>
    </location>
</feature>
<name>A0A1W2DYD0_9BACT</name>
<dbReference type="AlphaFoldDB" id="A0A1W2DYD0"/>
<dbReference type="GO" id="GO:0005886">
    <property type="term" value="C:plasma membrane"/>
    <property type="evidence" value="ECO:0007669"/>
    <property type="project" value="UniProtKB-SubCell"/>
</dbReference>
<feature type="transmembrane region" description="Helical" evidence="6">
    <location>
        <begin position="728"/>
        <end position="748"/>
    </location>
</feature>
<evidence type="ECO:0000313" key="9">
    <source>
        <dbReference type="EMBL" id="SMD01848.1"/>
    </source>
</evidence>
<dbReference type="InterPro" id="IPR038766">
    <property type="entry name" value="Membrane_comp_ABC_pdt"/>
</dbReference>
<evidence type="ECO:0000259" key="7">
    <source>
        <dbReference type="Pfam" id="PF02687"/>
    </source>
</evidence>
<gene>
    <name evidence="9" type="ORF">SAMN02746065_12145</name>
</gene>
<dbReference type="EMBL" id="FWXY01000021">
    <property type="protein sequence ID" value="SMD01848.1"/>
    <property type="molecule type" value="Genomic_DNA"/>
</dbReference>
<comment type="subcellular location">
    <subcellularLocation>
        <location evidence="1">Cell membrane</location>
        <topology evidence="1">Multi-pass membrane protein</topology>
    </subcellularLocation>
</comment>
<keyword evidence="2" id="KW-1003">Cell membrane</keyword>
<dbReference type="RefSeq" id="WP_084071084.1">
    <property type="nucleotide sequence ID" value="NZ_FWXY01000021.1"/>
</dbReference>
<keyword evidence="3 6" id="KW-0812">Transmembrane</keyword>
<feature type="domain" description="MacB-like periplasmic core" evidence="8">
    <location>
        <begin position="23"/>
        <end position="233"/>
    </location>
</feature>
<feature type="transmembrane region" description="Helical" evidence="6">
    <location>
        <begin position="817"/>
        <end position="838"/>
    </location>
</feature>
<evidence type="ECO:0000313" key="10">
    <source>
        <dbReference type="Proteomes" id="UP000192418"/>
    </source>
</evidence>
<dbReference type="STRING" id="1121400.SAMN02746065_12145"/>
<evidence type="ECO:0000256" key="4">
    <source>
        <dbReference type="ARBA" id="ARBA00022989"/>
    </source>
</evidence>
<proteinExistence type="predicted"/>
<evidence type="ECO:0000256" key="5">
    <source>
        <dbReference type="ARBA" id="ARBA00023136"/>
    </source>
</evidence>
<keyword evidence="4 6" id="KW-1133">Transmembrane helix</keyword>
<sequence length="852" mass="92027">MMMPPGILIKTALKYSKHHRARTLLLILGIALGVSGVVAIDIAKTSVSKSFELSTGLVTGKATHRIVGTTLSLSQSLFTTLKVSLGIKQCAPVISKYPHVKELREKQMQLLGIDPFSENAFRSLSLAPDSSQSTPNLAKTLMSGDGVLLSQTLARENNLAPGDTLTLVFGKKQVSVHIAGFLHSTAPLERLALTGILVTDIATAQEISGMGDRISHIDLILDSSQSVNAVKAILPKGSSLVQTARNNRAVRNLSQAFETSLTAFSMLALFMGMFLIYNTVSFSVTQRQRLTGILRSLGATQRDIFMMVTLEVFIYGIAGSLLGILVGIILGKGAVHAVCTTVSDMYFVLTVNQTHIAWPTLVKGFSAGMVSCVAATLFPALTASRIPPVTLSRRSTSETRLQGMALGLTLIGILLLGLAFFLFVFPHTGASLDFLGIFMMFTGASFMVPLLTRMLIALLLRLTAPIPSLLTRMALNNIVRSLSRTSVLIASLMVVTAVYIGIDTMTVSFRQSVVKWIDDNIGGDIHVRCADKTQPAMDASLVKEITTLPGVEKVSAYAMQTVLSERTGKIHVFAYATDQSQREWIWTASPQTNGNTLPSQGRIQVSEIFAARHGIVPGQGPKITLNTLQGLQTFPVTGIFRDFFMGGGRIIVHPQTLKTHWGFDGITSLQLFLNPDQTPGQDVDSTIKSIRSISRSFPPLEIRSGKILKQSVLDVFDNTFMITTALQFLTAIVALTGIINAVMALLLERSREMAILRSWGAESVQVAKLLLLECGYAGFIAGICALPFGLFLSWVLIDVINKRSFGWTYDMVLQPRGFLTAVAMAIVAAVVAGILPAVKAGQNDIPTALRME</sequence>
<keyword evidence="5 6" id="KW-0472">Membrane</keyword>
<feature type="transmembrane region" description="Helical" evidence="6">
    <location>
        <begin position="261"/>
        <end position="284"/>
    </location>
</feature>
<dbReference type="InterPro" id="IPR003838">
    <property type="entry name" value="ABC3_permease_C"/>
</dbReference>
<feature type="transmembrane region" description="Helical" evidence="6">
    <location>
        <begin position="404"/>
        <end position="425"/>
    </location>
</feature>
<evidence type="ECO:0000259" key="8">
    <source>
        <dbReference type="Pfam" id="PF12704"/>
    </source>
</evidence>
<evidence type="ECO:0000256" key="1">
    <source>
        <dbReference type="ARBA" id="ARBA00004651"/>
    </source>
</evidence>
<dbReference type="PANTHER" id="PTHR30287">
    <property type="entry name" value="MEMBRANE COMPONENT OF PREDICTED ABC SUPERFAMILY METABOLITE UPTAKE TRANSPORTER"/>
    <property type="match status" value="1"/>
</dbReference>
<accession>A0A1W2DYD0</accession>
<feature type="transmembrane region" description="Helical" evidence="6">
    <location>
        <begin position="365"/>
        <end position="383"/>
    </location>
</feature>
<feature type="domain" description="ABC3 transporter permease C-terminal" evidence="7">
    <location>
        <begin position="263"/>
        <end position="388"/>
    </location>
</feature>
<dbReference type="PANTHER" id="PTHR30287:SF2">
    <property type="entry name" value="BLL1001 PROTEIN"/>
    <property type="match status" value="1"/>
</dbReference>
<dbReference type="OrthoDB" id="9780560at2"/>
<organism evidence="9 10">
    <name type="scientific">Desulfocicer vacuolatum DSM 3385</name>
    <dbReference type="NCBI Taxonomy" id="1121400"/>
    <lineage>
        <taxon>Bacteria</taxon>
        <taxon>Pseudomonadati</taxon>
        <taxon>Thermodesulfobacteriota</taxon>
        <taxon>Desulfobacteria</taxon>
        <taxon>Desulfobacterales</taxon>
        <taxon>Desulfobacteraceae</taxon>
        <taxon>Desulfocicer</taxon>
    </lineage>
</organism>
<keyword evidence="10" id="KW-1185">Reference proteome</keyword>
<reference evidence="9 10" key="1">
    <citation type="submission" date="2017-04" db="EMBL/GenBank/DDBJ databases">
        <authorList>
            <person name="Afonso C.L."/>
            <person name="Miller P.J."/>
            <person name="Scott M.A."/>
            <person name="Spackman E."/>
            <person name="Goraichik I."/>
            <person name="Dimitrov K.M."/>
            <person name="Suarez D.L."/>
            <person name="Swayne D.E."/>
        </authorList>
    </citation>
    <scope>NUCLEOTIDE SEQUENCE [LARGE SCALE GENOMIC DNA]</scope>
    <source>
        <strain evidence="9 10">DSM 3385</strain>
    </source>
</reference>
<protein>
    <submittedName>
        <fullName evidence="9">Putative ABC transport system permease protein</fullName>
    </submittedName>
</protein>
<dbReference type="Pfam" id="PF12704">
    <property type="entry name" value="MacB_PCD"/>
    <property type="match status" value="2"/>
</dbReference>
<evidence type="ECO:0000256" key="2">
    <source>
        <dbReference type="ARBA" id="ARBA00022475"/>
    </source>
</evidence>
<feature type="transmembrane region" description="Helical" evidence="6">
    <location>
        <begin position="304"/>
        <end position="330"/>
    </location>
</feature>
<dbReference type="Proteomes" id="UP000192418">
    <property type="component" value="Unassembled WGS sequence"/>
</dbReference>